<dbReference type="Pfam" id="PF04186">
    <property type="entry name" value="FxsA"/>
    <property type="match status" value="1"/>
</dbReference>
<evidence type="ECO:0000256" key="1">
    <source>
        <dbReference type="SAM" id="Phobius"/>
    </source>
</evidence>
<feature type="transmembrane region" description="Helical" evidence="1">
    <location>
        <begin position="63"/>
        <end position="85"/>
    </location>
</feature>
<keyword evidence="1" id="KW-1133">Transmembrane helix</keyword>
<dbReference type="Proteomes" id="UP000700059">
    <property type="component" value="Unassembled WGS sequence"/>
</dbReference>
<comment type="caution">
    <text evidence="2">The sequence shown here is derived from an EMBL/GenBank/DDBJ whole genome shotgun (WGS) entry which is preliminary data.</text>
</comment>
<dbReference type="EMBL" id="JAIGYQ010000005">
    <property type="protein sequence ID" value="MBX7490753.1"/>
    <property type="molecule type" value="Genomic_DNA"/>
</dbReference>
<protein>
    <submittedName>
        <fullName evidence="2">FxsA family protein</fullName>
    </submittedName>
</protein>
<dbReference type="NCBIfam" id="NF008528">
    <property type="entry name" value="PRK11463.1-2"/>
    <property type="match status" value="1"/>
</dbReference>
<evidence type="ECO:0000313" key="3">
    <source>
        <dbReference type="Proteomes" id="UP000700059"/>
    </source>
</evidence>
<proteinExistence type="predicted"/>
<gene>
    <name evidence="2" type="ORF">K4G57_04650</name>
</gene>
<name>A0ABS7JMY2_9HELI</name>
<sequence>MPLILGFLYLFLEVFVSYEVIDIIGVLGFVLEIIITAFFGFFILVNFRLFLGDALMRVRERQLSYEAFVGSNIFRILGAILLILPGALTDIIGILMQFSIVGFMFVKPFIKTMDVNVSQSSKNRQSQSEVIDVEVIEKDGSTK</sequence>
<keyword evidence="1" id="KW-0812">Transmembrane</keyword>
<keyword evidence="1" id="KW-0472">Membrane</keyword>
<keyword evidence="3" id="KW-1185">Reference proteome</keyword>
<dbReference type="RefSeq" id="WP_221532040.1">
    <property type="nucleotide sequence ID" value="NZ_JAIGYP010000005.1"/>
</dbReference>
<evidence type="ECO:0000313" key="2">
    <source>
        <dbReference type="EMBL" id="MBX7490753.1"/>
    </source>
</evidence>
<accession>A0ABS7JMY2</accession>
<organism evidence="2 3">
    <name type="scientific">Helicobacter turcicus</name>
    <dbReference type="NCBI Taxonomy" id="2867412"/>
    <lineage>
        <taxon>Bacteria</taxon>
        <taxon>Pseudomonadati</taxon>
        <taxon>Campylobacterota</taxon>
        <taxon>Epsilonproteobacteria</taxon>
        <taxon>Campylobacterales</taxon>
        <taxon>Helicobacteraceae</taxon>
        <taxon>Helicobacter</taxon>
    </lineage>
</organism>
<feature type="transmembrane region" description="Helical" evidence="1">
    <location>
        <begin position="27"/>
        <end position="51"/>
    </location>
</feature>
<dbReference type="InterPro" id="IPR007313">
    <property type="entry name" value="FxsA"/>
</dbReference>
<reference evidence="2 3" key="1">
    <citation type="submission" date="2021-08" db="EMBL/GenBank/DDBJ databases">
        <title>Helicobacter spp. isolated from feces of Anatolian Ground Squirrel (Spermophilus xanthoprymnus) in Turkey.</title>
        <authorList>
            <person name="Aydin F."/>
            <person name="Abay S."/>
            <person name="Kayman T."/>
            <person name="Karakaya E."/>
            <person name="Saticioglu I.B."/>
        </authorList>
    </citation>
    <scope>NUCLEOTIDE SEQUENCE [LARGE SCALE GENOMIC DNA]</scope>
    <source>
        <strain evidence="2 3">Faydin-H70</strain>
    </source>
</reference>